<dbReference type="EMBL" id="AUVB01000024">
    <property type="protein sequence ID" value="KGE04543.1"/>
    <property type="molecule type" value="Genomic_DNA"/>
</dbReference>
<organism evidence="1 2">
    <name type="scientific">Pseudohaliea rubra DSM 19751</name>
    <dbReference type="NCBI Taxonomy" id="1265313"/>
    <lineage>
        <taxon>Bacteria</taxon>
        <taxon>Pseudomonadati</taxon>
        <taxon>Pseudomonadota</taxon>
        <taxon>Gammaproteobacteria</taxon>
        <taxon>Cellvibrionales</taxon>
        <taxon>Halieaceae</taxon>
        <taxon>Pseudohaliea</taxon>
    </lineage>
</organism>
<dbReference type="RefSeq" id="WP_035514580.1">
    <property type="nucleotide sequence ID" value="NZ_KN234749.1"/>
</dbReference>
<accession>A0A095VU08</accession>
<gene>
    <name evidence="1" type="ORF">HRUBRA_00882</name>
</gene>
<proteinExistence type="predicted"/>
<sequence>MLYLALAVIVVLQVYMFFSLRKTERAIIEVRVSQKVTVKGLDWIDGGLASSLENYRGYGE</sequence>
<dbReference type="AlphaFoldDB" id="A0A095VU08"/>
<evidence type="ECO:0000313" key="2">
    <source>
        <dbReference type="Proteomes" id="UP000029640"/>
    </source>
</evidence>
<name>A0A095VU08_9GAMM</name>
<comment type="caution">
    <text evidence="1">The sequence shown here is derived from an EMBL/GenBank/DDBJ whole genome shotgun (WGS) entry which is preliminary data.</text>
</comment>
<evidence type="ECO:0000313" key="1">
    <source>
        <dbReference type="EMBL" id="KGE04543.1"/>
    </source>
</evidence>
<dbReference type="HOGENOM" id="CLU_2935135_0_0_6"/>
<protein>
    <submittedName>
        <fullName evidence="1">Uncharacterized protein</fullName>
    </submittedName>
</protein>
<keyword evidence="2" id="KW-1185">Reference proteome</keyword>
<dbReference type="Proteomes" id="UP000029640">
    <property type="component" value="Unassembled WGS sequence"/>
</dbReference>
<reference evidence="1 2" key="1">
    <citation type="journal article" date="2014" name="Genome Announc.">
        <title>Genome Sequence of Gammaproteobacterial Pseudohaliea rubra Type Strain DSM 19751, Isolated from Coastal Seawater of the Mediterranean Sea.</title>
        <authorList>
            <person name="Spring S."/>
            <person name="Fiebig A."/>
            <person name="Riedel T."/>
            <person name="Goker M."/>
            <person name="Klenk H.P."/>
        </authorList>
    </citation>
    <scope>NUCLEOTIDE SEQUENCE [LARGE SCALE GENOMIC DNA]</scope>
    <source>
        <strain evidence="1 2">DSM 19751</strain>
    </source>
</reference>